<evidence type="ECO:0000259" key="4">
    <source>
        <dbReference type="Pfam" id="PF03358"/>
    </source>
</evidence>
<dbReference type="InterPro" id="IPR005025">
    <property type="entry name" value="FMN_Rdtase-like_dom"/>
</dbReference>
<proteinExistence type="predicted"/>
<evidence type="ECO:0000256" key="3">
    <source>
        <dbReference type="ARBA" id="ARBA00023002"/>
    </source>
</evidence>
<evidence type="ECO:0000313" key="6">
    <source>
        <dbReference type="Proteomes" id="UP001444625"/>
    </source>
</evidence>
<feature type="domain" description="NADPH-dependent FMN reductase-like" evidence="4">
    <location>
        <begin position="1"/>
        <end position="144"/>
    </location>
</feature>
<evidence type="ECO:0000256" key="2">
    <source>
        <dbReference type="ARBA" id="ARBA00022643"/>
    </source>
</evidence>
<gene>
    <name evidence="5" type="ORF">ABC228_07365</name>
</gene>
<sequence>MKIIGISGSIVGSKTRVAVELALQYIQNKQKDIDIELIDLSDYNLVFCDGRDYHDYSGDTKIVLEKILSADAFIIGTPTFQASIPGTLKNLFDLLPRDAFCEKAISILVTAGTPKHFLVAEQQLKPILDYMQAVVIPKYVFIEGKHFDQKVIVDEGILKRIDRLTQDTINWAKALEEMKNPIASTL</sequence>
<reference evidence="5 6" key="1">
    <citation type="submission" date="2024-05" db="EMBL/GenBank/DDBJ databases">
        <authorList>
            <person name="Haq I."/>
            <person name="Ullah Z."/>
            <person name="Ahmad R."/>
            <person name="Li M."/>
            <person name="Tong Y."/>
        </authorList>
    </citation>
    <scope>NUCLEOTIDE SEQUENCE [LARGE SCALE GENOMIC DNA]</scope>
    <source>
        <strain evidence="5 6">16A2E</strain>
    </source>
</reference>
<dbReference type="GO" id="GO:0016491">
    <property type="term" value="F:oxidoreductase activity"/>
    <property type="evidence" value="ECO:0007669"/>
    <property type="project" value="UniProtKB-KW"/>
</dbReference>
<dbReference type="RefSeq" id="WP_345824461.1">
    <property type="nucleotide sequence ID" value="NZ_JBDIML010000002.1"/>
</dbReference>
<dbReference type="PANTHER" id="PTHR43408">
    <property type="entry name" value="FMN REDUCTASE (NADPH)"/>
    <property type="match status" value="1"/>
</dbReference>
<dbReference type="InterPro" id="IPR029039">
    <property type="entry name" value="Flavoprotein-like_sf"/>
</dbReference>
<evidence type="ECO:0000313" key="5">
    <source>
        <dbReference type="EMBL" id="MEN2767000.1"/>
    </source>
</evidence>
<dbReference type="Pfam" id="PF03358">
    <property type="entry name" value="FMN_red"/>
    <property type="match status" value="1"/>
</dbReference>
<organism evidence="5 6">
    <name type="scientific">Ornithinibacillus xuwenensis</name>
    <dbReference type="NCBI Taxonomy" id="3144668"/>
    <lineage>
        <taxon>Bacteria</taxon>
        <taxon>Bacillati</taxon>
        <taxon>Bacillota</taxon>
        <taxon>Bacilli</taxon>
        <taxon>Bacillales</taxon>
        <taxon>Bacillaceae</taxon>
        <taxon>Ornithinibacillus</taxon>
    </lineage>
</organism>
<comment type="caution">
    <text evidence="5">The sequence shown here is derived from an EMBL/GenBank/DDBJ whole genome shotgun (WGS) entry which is preliminary data.</text>
</comment>
<keyword evidence="2" id="KW-0288">FMN</keyword>
<name>A0ABU9XFD6_9BACI</name>
<dbReference type="EC" id="1.-.-.-" evidence="5"/>
<protein>
    <submittedName>
        <fullName evidence="5">NADPH-dependent FMN reductase</fullName>
        <ecNumber evidence="5">1.-.-.-</ecNumber>
    </submittedName>
</protein>
<keyword evidence="1" id="KW-0285">Flavoprotein</keyword>
<dbReference type="Proteomes" id="UP001444625">
    <property type="component" value="Unassembled WGS sequence"/>
</dbReference>
<dbReference type="PANTHER" id="PTHR43408:SF2">
    <property type="entry name" value="FMN REDUCTASE (NADPH)"/>
    <property type="match status" value="1"/>
</dbReference>
<dbReference type="EMBL" id="JBDIML010000002">
    <property type="protein sequence ID" value="MEN2767000.1"/>
    <property type="molecule type" value="Genomic_DNA"/>
</dbReference>
<evidence type="ECO:0000256" key="1">
    <source>
        <dbReference type="ARBA" id="ARBA00022630"/>
    </source>
</evidence>
<dbReference type="InterPro" id="IPR051814">
    <property type="entry name" value="NAD(P)H-dep_FMN_reductase"/>
</dbReference>
<keyword evidence="3 5" id="KW-0560">Oxidoreductase</keyword>
<keyword evidence="6" id="KW-1185">Reference proteome</keyword>
<dbReference type="SUPFAM" id="SSF52218">
    <property type="entry name" value="Flavoproteins"/>
    <property type="match status" value="1"/>
</dbReference>
<dbReference type="Gene3D" id="3.40.50.360">
    <property type="match status" value="1"/>
</dbReference>
<accession>A0ABU9XFD6</accession>